<reference evidence="1" key="1">
    <citation type="submission" date="2019-10" db="EMBL/GenBank/DDBJ databases">
        <authorList>
            <consortium name="DOE Joint Genome Institute"/>
            <person name="Kuo A."/>
            <person name="Miyauchi S."/>
            <person name="Kiss E."/>
            <person name="Drula E."/>
            <person name="Kohler A."/>
            <person name="Sanchez-Garcia M."/>
            <person name="Andreopoulos B."/>
            <person name="Barry K.W."/>
            <person name="Bonito G."/>
            <person name="Buee M."/>
            <person name="Carver A."/>
            <person name="Chen C."/>
            <person name="Cichocki N."/>
            <person name="Clum A."/>
            <person name="Culley D."/>
            <person name="Crous P.W."/>
            <person name="Fauchery L."/>
            <person name="Girlanda M."/>
            <person name="Hayes R."/>
            <person name="Keri Z."/>
            <person name="Labutti K."/>
            <person name="Lipzen A."/>
            <person name="Lombard V."/>
            <person name="Magnuson J."/>
            <person name="Maillard F."/>
            <person name="Morin E."/>
            <person name="Murat C."/>
            <person name="Nolan M."/>
            <person name="Ohm R."/>
            <person name="Pangilinan J."/>
            <person name="Pereira M."/>
            <person name="Perotto S."/>
            <person name="Peter M."/>
            <person name="Riley R."/>
            <person name="Sitrit Y."/>
            <person name="Stielow B."/>
            <person name="Szollosi G."/>
            <person name="Zifcakova L."/>
            <person name="Stursova M."/>
            <person name="Spatafora J.W."/>
            <person name="Tedersoo L."/>
            <person name="Vaario L.-M."/>
            <person name="Yamada A."/>
            <person name="Yan M."/>
            <person name="Wang P."/>
            <person name="Xu J."/>
            <person name="Bruns T."/>
            <person name="Baldrian P."/>
            <person name="Vilgalys R."/>
            <person name="Henrissat B."/>
            <person name="Grigoriev I.V."/>
            <person name="Hibbett D."/>
            <person name="Nagy L.G."/>
            <person name="Martin F.M."/>
        </authorList>
    </citation>
    <scope>NUCLEOTIDE SEQUENCE</scope>
    <source>
        <strain evidence="1">P2</strain>
    </source>
</reference>
<dbReference type="EMBL" id="MU118433">
    <property type="protein sequence ID" value="KAF9642528.1"/>
    <property type="molecule type" value="Genomic_DNA"/>
</dbReference>
<dbReference type="Proteomes" id="UP000886501">
    <property type="component" value="Unassembled WGS sequence"/>
</dbReference>
<evidence type="ECO:0000313" key="2">
    <source>
        <dbReference type="Proteomes" id="UP000886501"/>
    </source>
</evidence>
<keyword evidence="2" id="KW-1185">Reference proteome</keyword>
<evidence type="ECO:0000313" key="1">
    <source>
        <dbReference type="EMBL" id="KAF9642528.1"/>
    </source>
</evidence>
<reference evidence="1" key="2">
    <citation type="journal article" date="2020" name="Nat. Commun.">
        <title>Large-scale genome sequencing of mycorrhizal fungi provides insights into the early evolution of symbiotic traits.</title>
        <authorList>
            <person name="Miyauchi S."/>
            <person name="Kiss E."/>
            <person name="Kuo A."/>
            <person name="Drula E."/>
            <person name="Kohler A."/>
            <person name="Sanchez-Garcia M."/>
            <person name="Morin E."/>
            <person name="Andreopoulos B."/>
            <person name="Barry K.W."/>
            <person name="Bonito G."/>
            <person name="Buee M."/>
            <person name="Carver A."/>
            <person name="Chen C."/>
            <person name="Cichocki N."/>
            <person name="Clum A."/>
            <person name="Culley D."/>
            <person name="Crous P.W."/>
            <person name="Fauchery L."/>
            <person name="Girlanda M."/>
            <person name="Hayes R.D."/>
            <person name="Keri Z."/>
            <person name="LaButti K."/>
            <person name="Lipzen A."/>
            <person name="Lombard V."/>
            <person name="Magnuson J."/>
            <person name="Maillard F."/>
            <person name="Murat C."/>
            <person name="Nolan M."/>
            <person name="Ohm R.A."/>
            <person name="Pangilinan J."/>
            <person name="Pereira M.F."/>
            <person name="Perotto S."/>
            <person name="Peter M."/>
            <person name="Pfister S."/>
            <person name="Riley R."/>
            <person name="Sitrit Y."/>
            <person name="Stielow J.B."/>
            <person name="Szollosi G."/>
            <person name="Zifcakova L."/>
            <person name="Stursova M."/>
            <person name="Spatafora J.W."/>
            <person name="Tedersoo L."/>
            <person name="Vaario L.M."/>
            <person name="Yamada A."/>
            <person name="Yan M."/>
            <person name="Wang P."/>
            <person name="Xu J."/>
            <person name="Bruns T."/>
            <person name="Baldrian P."/>
            <person name="Vilgalys R."/>
            <person name="Dunand C."/>
            <person name="Henrissat B."/>
            <person name="Grigoriev I.V."/>
            <person name="Hibbett D."/>
            <person name="Nagy L.G."/>
            <person name="Martin F.M."/>
        </authorList>
    </citation>
    <scope>NUCLEOTIDE SEQUENCE</scope>
    <source>
        <strain evidence="1">P2</strain>
    </source>
</reference>
<gene>
    <name evidence="1" type="ORF">BDM02DRAFT_3133030</name>
</gene>
<protein>
    <submittedName>
        <fullName evidence="1">Uncharacterized protein</fullName>
    </submittedName>
</protein>
<organism evidence="1 2">
    <name type="scientific">Thelephora ganbajun</name>
    <name type="common">Ganba fungus</name>
    <dbReference type="NCBI Taxonomy" id="370292"/>
    <lineage>
        <taxon>Eukaryota</taxon>
        <taxon>Fungi</taxon>
        <taxon>Dikarya</taxon>
        <taxon>Basidiomycota</taxon>
        <taxon>Agaricomycotina</taxon>
        <taxon>Agaricomycetes</taxon>
        <taxon>Thelephorales</taxon>
        <taxon>Thelephoraceae</taxon>
        <taxon>Thelephora</taxon>
    </lineage>
</organism>
<feature type="non-terminal residue" evidence="1">
    <location>
        <position position="1"/>
    </location>
</feature>
<proteinExistence type="predicted"/>
<sequence length="242" mass="27071">GSVASINPARTQNSGTAAGWITEVPAFSLSVEDFLDIIRLALTKKGRYILDRADNSEPQYSFLCDEKGSVQVEVRAKEGWERVEHFEGLFLKVPHSDKTVILNLERGVGPTHAPYESYTHSEQELENVAGLFIGGESSPPTLAGFPNDTKTLINDLKEFQEASPKLDPDGFFKFMKNKYNISDTLGQRLLALARKTPVKNKGGKKPLALEEVLENHLEDCLDCKSEEHPWKNSYSNLLKHIR</sequence>
<accession>A0ACB6YZA8</accession>
<name>A0ACB6YZA8_THEGA</name>
<comment type="caution">
    <text evidence="1">The sequence shown here is derived from an EMBL/GenBank/DDBJ whole genome shotgun (WGS) entry which is preliminary data.</text>
</comment>